<name>A0A2W5B6J6_9CORY</name>
<sequence length="200" mass="20474">MSNRRATSQRIYRRRRVAALALLAVVALAVVLAFGVFGTQPSTALQGDQLGPDGSETAADYRNRAEESLAQADQPAYALVNFQESLSPAETADVLNSAQRMDAIVIGLAAPVAVPEPTAGADRSDVIQTALDRVAAAASQAGGTPPSNVDSAVVYSAGAELRAIAADPRVDSIEVAPADAAWGSFGVRPRGNVASESAGS</sequence>
<organism evidence="1 2">
    <name type="scientific">Corynebacterium urealyticum</name>
    <dbReference type="NCBI Taxonomy" id="43771"/>
    <lineage>
        <taxon>Bacteria</taxon>
        <taxon>Bacillati</taxon>
        <taxon>Actinomycetota</taxon>
        <taxon>Actinomycetes</taxon>
        <taxon>Mycobacteriales</taxon>
        <taxon>Corynebacteriaceae</taxon>
        <taxon>Corynebacterium</taxon>
    </lineage>
</organism>
<accession>A0A2W5B6J6</accession>
<reference evidence="1 2" key="1">
    <citation type="submission" date="2017-11" db="EMBL/GenBank/DDBJ databases">
        <title>Infants hospitalized years apart are colonized by the same room-sourced microbial strains.</title>
        <authorList>
            <person name="Brooks B."/>
            <person name="Olm M.R."/>
            <person name="Firek B.A."/>
            <person name="Baker R."/>
            <person name="Thomas B.C."/>
            <person name="Morowitz M.J."/>
            <person name="Banfield J.F."/>
        </authorList>
    </citation>
    <scope>NUCLEOTIDE SEQUENCE [LARGE SCALE GENOMIC DNA]</scope>
    <source>
        <strain evidence="1">S2_012_000_R3_87</strain>
    </source>
</reference>
<dbReference type="EMBL" id="QFNY01000038">
    <property type="protein sequence ID" value="PZP02371.1"/>
    <property type="molecule type" value="Genomic_DNA"/>
</dbReference>
<gene>
    <name evidence="1" type="ORF">DI609_02565</name>
</gene>
<protein>
    <submittedName>
        <fullName evidence="1">Uncharacterized protein</fullName>
    </submittedName>
</protein>
<dbReference type="Proteomes" id="UP000249451">
    <property type="component" value="Unassembled WGS sequence"/>
</dbReference>
<comment type="caution">
    <text evidence="1">The sequence shown here is derived from an EMBL/GenBank/DDBJ whole genome shotgun (WGS) entry which is preliminary data.</text>
</comment>
<proteinExistence type="predicted"/>
<evidence type="ECO:0000313" key="2">
    <source>
        <dbReference type="Proteomes" id="UP000249451"/>
    </source>
</evidence>
<evidence type="ECO:0000313" key="1">
    <source>
        <dbReference type="EMBL" id="PZP02371.1"/>
    </source>
</evidence>
<dbReference type="AlphaFoldDB" id="A0A2W5B6J6"/>